<evidence type="ECO:0000313" key="3">
    <source>
        <dbReference type="Proteomes" id="UP000033035"/>
    </source>
</evidence>
<dbReference type="PANTHER" id="PTHR43792:SF13">
    <property type="entry name" value="ACETYLTRANSFERASE"/>
    <property type="match status" value="1"/>
</dbReference>
<dbReference type="PANTHER" id="PTHR43792">
    <property type="entry name" value="GNAT FAMILY, PUTATIVE (AFU_ORTHOLOGUE AFUA_3G00765)-RELATED-RELATED"/>
    <property type="match status" value="1"/>
</dbReference>
<gene>
    <name evidence="2" type="ORF">HMPREF1536_05129</name>
</gene>
<sequence>MSGNLAYFCMIDIVYNGRVPACGVFCGGCPNYTRIKKPCKGAEYSDRCERCKTFHLCCKEKGITHCFQCRIFPCSKFKSFTRRWLKYGQDFIENQRVLALGTNVFLDKYNRMIHFETERLIIKEVSIVEELKALLSIYTQEVNMRYIQSGKYDWTFQELENRYKAINETGYPKGYGMFAVKLRGENKVIGEAGLFNSFSDPKKMEVGYIIDQMYWNKGYGTEVCKGLIDYAFNRLGCTELITRVYDQNTGSVRVCEKLGFELVLTGETENKKVFREYRKTSVY</sequence>
<evidence type="ECO:0000313" key="2">
    <source>
        <dbReference type="EMBL" id="KKB47485.1"/>
    </source>
</evidence>
<keyword evidence="3" id="KW-1185">Reference proteome</keyword>
<dbReference type="InterPro" id="IPR051531">
    <property type="entry name" value="N-acetyltransferase"/>
</dbReference>
<name>A0A0F5IQ49_9BACT</name>
<protein>
    <recommendedName>
        <fullName evidence="1">N-acetyltransferase domain-containing protein</fullName>
    </recommendedName>
</protein>
<proteinExistence type="predicted"/>
<dbReference type="Proteomes" id="UP000033035">
    <property type="component" value="Unassembled WGS sequence"/>
</dbReference>
<organism evidence="2 3">
    <name type="scientific">Parabacteroides gordonii MS-1 = DSM 23371</name>
    <dbReference type="NCBI Taxonomy" id="1203610"/>
    <lineage>
        <taxon>Bacteria</taxon>
        <taxon>Pseudomonadati</taxon>
        <taxon>Bacteroidota</taxon>
        <taxon>Bacteroidia</taxon>
        <taxon>Bacteroidales</taxon>
        <taxon>Tannerellaceae</taxon>
        <taxon>Parabacteroides</taxon>
    </lineage>
</organism>
<dbReference type="InterPro" id="IPR000182">
    <property type="entry name" value="GNAT_dom"/>
</dbReference>
<comment type="caution">
    <text evidence="2">The sequence shown here is derived from an EMBL/GenBank/DDBJ whole genome shotgun (WGS) entry which is preliminary data.</text>
</comment>
<feature type="domain" description="N-acetyltransferase" evidence="1">
    <location>
        <begin position="120"/>
        <end position="283"/>
    </location>
</feature>
<evidence type="ECO:0000259" key="1">
    <source>
        <dbReference type="PROSITE" id="PS51186"/>
    </source>
</evidence>
<dbReference type="STRING" id="1203610.HMPREF1536_05129"/>
<dbReference type="InterPro" id="IPR016181">
    <property type="entry name" value="Acyl_CoA_acyltransferase"/>
</dbReference>
<dbReference type="Pfam" id="PF13302">
    <property type="entry name" value="Acetyltransf_3"/>
    <property type="match status" value="1"/>
</dbReference>
<accession>A0A0F5IQ49</accession>
<dbReference type="PROSITE" id="PS51186">
    <property type="entry name" value="GNAT"/>
    <property type="match status" value="1"/>
</dbReference>
<dbReference type="HOGENOM" id="CLU_982989_0_0_10"/>
<dbReference type="SUPFAM" id="SSF55729">
    <property type="entry name" value="Acyl-CoA N-acyltransferases (Nat)"/>
    <property type="match status" value="1"/>
</dbReference>
<reference evidence="2 3" key="1">
    <citation type="submission" date="2013-04" db="EMBL/GenBank/DDBJ databases">
        <title>The Genome Sequence of Parabacteroides gordonii DSM 23371.</title>
        <authorList>
            <consortium name="The Broad Institute Genomics Platform"/>
            <person name="Earl A."/>
            <person name="Ward D."/>
            <person name="Feldgarden M."/>
            <person name="Gevers D."/>
            <person name="Martens E."/>
            <person name="Sakamoto M."/>
            <person name="Benno Y."/>
            <person name="Suzuki N."/>
            <person name="Matsunaga N."/>
            <person name="Koshihara K."/>
            <person name="Seki M."/>
            <person name="Komiya H."/>
            <person name="Walker B."/>
            <person name="Young S."/>
            <person name="Zeng Q."/>
            <person name="Gargeya S."/>
            <person name="Fitzgerald M."/>
            <person name="Haas B."/>
            <person name="Abouelleil A."/>
            <person name="Allen A.W."/>
            <person name="Alvarado L."/>
            <person name="Arachchi H.M."/>
            <person name="Berlin A.M."/>
            <person name="Chapman S.B."/>
            <person name="Gainer-Dewar J."/>
            <person name="Goldberg J."/>
            <person name="Griggs A."/>
            <person name="Gujja S."/>
            <person name="Hansen M."/>
            <person name="Howarth C."/>
            <person name="Imamovic A."/>
            <person name="Ireland A."/>
            <person name="Larimer J."/>
            <person name="McCowan C."/>
            <person name="Murphy C."/>
            <person name="Pearson M."/>
            <person name="Poon T.W."/>
            <person name="Priest M."/>
            <person name="Roberts A."/>
            <person name="Saif S."/>
            <person name="Shea T."/>
            <person name="Sisk P."/>
            <person name="Sykes S."/>
            <person name="Wortman J."/>
            <person name="Nusbaum C."/>
            <person name="Birren B."/>
        </authorList>
    </citation>
    <scope>NUCLEOTIDE SEQUENCE [LARGE SCALE GENOMIC DNA]</scope>
    <source>
        <strain evidence="2 3">MS-1</strain>
    </source>
</reference>
<dbReference type="AlphaFoldDB" id="A0A0F5IQ49"/>
<dbReference type="PATRIC" id="fig|1203610.3.peg.5243"/>
<dbReference type="Gene3D" id="3.40.630.30">
    <property type="match status" value="1"/>
</dbReference>
<dbReference type="GO" id="GO:0016747">
    <property type="term" value="F:acyltransferase activity, transferring groups other than amino-acyl groups"/>
    <property type="evidence" value="ECO:0007669"/>
    <property type="project" value="InterPro"/>
</dbReference>
<dbReference type="EMBL" id="AQHW01000029">
    <property type="protein sequence ID" value="KKB47485.1"/>
    <property type="molecule type" value="Genomic_DNA"/>
</dbReference>